<dbReference type="InterPro" id="IPR016030">
    <property type="entry name" value="CblAdoTrfase-like"/>
</dbReference>
<dbReference type="GO" id="GO:0009236">
    <property type="term" value="P:cobalamin biosynthetic process"/>
    <property type="evidence" value="ECO:0007669"/>
    <property type="project" value="UniProtKB-UniRule"/>
</dbReference>
<evidence type="ECO:0000259" key="5">
    <source>
        <dbReference type="Pfam" id="PF01923"/>
    </source>
</evidence>
<dbReference type="InterPro" id="IPR029499">
    <property type="entry name" value="PduO-typ"/>
</dbReference>
<dbReference type="PANTHER" id="PTHR12213">
    <property type="entry name" value="CORRINOID ADENOSYLTRANSFERASE"/>
    <property type="match status" value="1"/>
</dbReference>
<dbReference type="PATRIC" id="fig|1618652.3.peg.971"/>
<reference evidence="6 7" key="1">
    <citation type="journal article" date="2015" name="Nature">
        <title>rRNA introns, odd ribosomes, and small enigmatic genomes across a large radiation of phyla.</title>
        <authorList>
            <person name="Brown C.T."/>
            <person name="Hug L.A."/>
            <person name="Thomas B.C."/>
            <person name="Sharon I."/>
            <person name="Castelle C.J."/>
            <person name="Singh A."/>
            <person name="Wilkins M.J."/>
            <person name="Williams K.H."/>
            <person name="Banfield J.F."/>
        </authorList>
    </citation>
    <scope>NUCLEOTIDE SEQUENCE [LARGE SCALE GENOMIC DNA]</scope>
</reference>
<comment type="catalytic activity">
    <reaction evidence="4">
        <text>2 cob(II)alamin + reduced [electron-transfer flavoprotein] + 2 ATP = 2 adenosylcob(III)alamin + 2 triphosphate + oxidized [electron-transfer flavoprotein] + 3 H(+)</text>
        <dbReference type="Rhea" id="RHEA:28671"/>
        <dbReference type="Rhea" id="RHEA-COMP:10685"/>
        <dbReference type="Rhea" id="RHEA-COMP:10686"/>
        <dbReference type="ChEBI" id="CHEBI:15378"/>
        <dbReference type="ChEBI" id="CHEBI:16304"/>
        <dbReference type="ChEBI" id="CHEBI:18036"/>
        <dbReference type="ChEBI" id="CHEBI:18408"/>
        <dbReference type="ChEBI" id="CHEBI:30616"/>
        <dbReference type="ChEBI" id="CHEBI:57692"/>
        <dbReference type="ChEBI" id="CHEBI:58307"/>
        <dbReference type="EC" id="2.5.1.17"/>
    </reaction>
</comment>
<gene>
    <name evidence="6" type="ORF">UW49_C0018G0018</name>
</gene>
<feature type="domain" description="Cobalamin adenosyltransferase-like" evidence="5">
    <location>
        <begin position="4"/>
        <end position="160"/>
    </location>
</feature>
<comment type="pathway">
    <text evidence="4">Cofactor biosynthesis; adenosylcobalamin biosynthesis; adenosylcobalamin from cob(II)yrinate a,c-diamide: step 2/7.</text>
</comment>
<sequence length="174" mass="19179">MKFYTGQGDKGESIVLSSTGKISKTDAIFEALGALDELNSYLGVCRTLAKEEEIKNALLGAQENLFIIQAELGGAENMTLSEDKIKKLEQTIDEFGGFVGQITKFTIPGGNQLSARLDFARAMARLTERRAWTAKEKLNPAALAYLNRLSSLLFVLARYVNKKTNAPEDHPSYK</sequence>
<accession>A0A0G1I9M2</accession>
<protein>
    <recommendedName>
        <fullName evidence="4">Corrinoid adenosyltransferase</fullName>
        <ecNumber evidence="4">2.5.1.17</ecNumber>
    </recommendedName>
    <alternativeName>
        <fullName evidence="4">Cob(II)alamin adenosyltransferase</fullName>
    </alternativeName>
    <alternativeName>
        <fullName evidence="4">Cob(II)yrinic acid a,c-diamide adenosyltransferase</fullName>
    </alternativeName>
    <alternativeName>
        <fullName evidence="4">Cobinamide/cobalamin adenosyltransferase</fullName>
    </alternativeName>
</protein>
<keyword evidence="3 4" id="KW-0067">ATP-binding</keyword>
<keyword evidence="1 4" id="KW-0808">Transferase</keyword>
<comment type="caution">
    <text evidence="6">The sequence shown here is derived from an EMBL/GenBank/DDBJ whole genome shotgun (WGS) entry which is preliminary data.</text>
</comment>
<evidence type="ECO:0000313" key="7">
    <source>
        <dbReference type="Proteomes" id="UP000033977"/>
    </source>
</evidence>
<proteinExistence type="inferred from homology"/>
<dbReference type="Gene3D" id="1.20.1200.10">
    <property type="entry name" value="Cobalamin adenosyltransferase-like"/>
    <property type="match status" value="1"/>
</dbReference>
<dbReference type="Pfam" id="PF01923">
    <property type="entry name" value="Cob_adeno_trans"/>
    <property type="match status" value="1"/>
</dbReference>
<dbReference type="AlphaFoldDB" id="A0A0G1I9M2"/>
<evidence type="ECO:0000313" key="6">
    <source>
        <dbReference type="EMBL" id="KKT56111.1"/>
    </source>
</evidence>
<dbReference type="Proteomes" id="UP000033977">
    <property type="component" value="Unassembled WGS sequence"/>
</dbReference>
<evidence type="ECO:0000256" key="3">
    <source>
        <dbReference type="ARBA" id="ARBA00022840"/>
    </source>
</evidence>
<evidence type="ECO:0000256" key="4">
    <source>
        <dbReference type="RuleBase" id="RU366026"/>
    </source>
</evidence>
<dbReference type="GO" id="GO:0005524">
    <property type="term" value="F:ATP binding"/>
    <property type="evidence" value="ECO:0007669"/>
    <property type="project" value="UniProtKB-UniRule"/>
</dbReference>
<comment type="similarity">
    <text evidence="4">Belongs to the Cob(I)alamin adenosyltransferase family.</text>
</comment>
<keyword evidence="4" id="KW-0169">Cobalamin biosynthesis</keyword>
<keyword evidence="2 4" id="KW-0547">Nucleotide-binding</keyword>
<dbReference type="PANTHER" id="PTHR12213:SF0">
    <property type="entry name" value="CORRINOID ADENOSYLTRANSFERASE MMAB"/>
    <property type="match status" value="1"/>
</dbReference>
<dbReference type="GO" id="GO:0008817">
    <property type="term" value="F:corrinoid adenosyltransferase activity"/>
    <property type="evidence" value="ECO:0007669"/>
    <property type="project" value="UniProtKB-UniRule"/>
</dbReference>
<organism evidence="6 7">
    <name type="scientific">Candidatus Giovannonibacteria bacterium GW2011_GWB1_44_23</name>
    <dbReference type="NCBI Taxonomy" id="1618652"/>
    <lineage>
        <taxon>Bacteria</taxon>
        <taxon>Candidatus Giovannoniibacteriota</taxon>
    </lineage>
</organism>
<comment type="catalytic activity">
    <reaction evidence="4">
        <text>2 cob(II)yrinate a,c diamide + reduced [electron-transfer flavoprotein] + 2 ATP = 2 adenosylcob(III)yrinate a,c-diamide + 2 triphosphate + oxidized [electron-transfer flavoprotein] + 3 H(+)</text>
        <dbReference type="Rhea" id="RHEA:11528"/>
        <dbReference type="Rhea" id="RHEA-COMP:10685"/>
        <dbReference type="Rhea" id="RHEA-COMP:10686"/>
        <dbReference type="ChEBI" id="CHEBI:15378"/>
        <dbReference type="ChEBI" id="CHEBI:18036"/>
        <dbReference type="ChEBI" id="CHEBI:30616"/>
        <dbReference type="ChEBI" id="CHEBI:57692"/>
        <dbReference type="ChEBI" id="CHEBI:58307"/>
        <dbReference type="ChEBI" id="CHEBI:58503"/>
        <dbReference type="ChEBI" id="CHEBI:58537"/>
        <dbReference type="EC" id="2.5.1.17"/>
    </reaction>
</comment>
<dbReference type="SUPFAM" id="SSF89028">
    <property type="entry name" value="Cobalamin adenosyltransferase-like"/>
    <property type="match status" value="1"/>
</dbReference>
<dbReference type="EC" id="2.5.1.17" evidence="4"/>
<name>A0A0G1I9M2_9BACT</name>
<dbReference type="UniPathway" id="UPA00148">
    <property type="reaction ID" value="UER00233"/>
</dbReference>
<dbReference type="EMBL" id="LCIN01000018">
    <property type="protein sequence ID" value="KKT56111.1"/>
    <property type="molecule type" value="Genomic_DNA"/>
</dbReference>
<evidence type="ECO:0000256" key="1">
    <source>
        <dbReference type="ARBA" id="ARBA00022679"/>
    </source>
</evidence>
<evidence type="ECO:0000256" key="2">
    <source>
        <dbReference type="ARBA" id="ARBA00022741"/>
    </source>
</evidence>
<dbReference type="NCBIfam" id="TIGR00636">
    <property type="entry name" value="PduO_Nterm"/>
    <property type="match status" value="1"/>
</dbReference>
<dbReference type="InterPro" id="IPR036451">
    <property type="entry name" value="CblAdoTrfase-like_sf"/>
</dbReference>